<proteinExistence type="predicted"/>
<keyword evidence="2" id="KW-1185">Reference proteome</keyword>
<protein>
    <submittedName>
        <fullName evidence="1">Uncharacterized protein</fullName>
    </submittedName>
</protein>
<name>A0A4P2VMS8_FLUSA</name>
<dbReference type="EMBL" id="AP019370">
    <property type="protein sequence ID" value="BBH54726.1"/>
    <property type="molecule type" value="Genomic_DNA"/>
</dbReference>
<evidence type="ECO:0000313" key="2">
    <source>
        <dbReference type="Proteomes" id="UP000291236"/>
    </source>
</evidence>
<evidence type="ECO:0000313" key="1">
    <source>
        <dbReference type="EMBL" id="BBH54726.1"/>
    </source>
</evidence>
<dbReference type="KEGG" id="sbf:JCM31447_32000"/>
<dbReference type="AlphaFoldDB" id="A0A4P2VMS8"/>
<reference evidence="1 2" key="1">
    <citation type="submission" date="2018-12" db="EMBL/GenBank/DDBJ databases">
        <title>Rubrispira sanarue gen. nov., sp., nov., a member of the order Silvanigrellales, isolated from a brackish lake in Hamamatsu Japan.</title>
        <authorList>
            <person name="Maejima Y."/>
            <person name="Iino T."/>
            <person name="Muraguchi Y."/>
            <person name="Fukuda K."/>
            <person name="Nojiri H."/>
            <person name="Ohkuma M."/>
            <person name="Moriuchi R."/>
            <person name="Dohra H."/>
            <person name="Kimbara K."/>
            <person name="Shintani M."/>
        </authorList>
    </citation>
    <scope>NUCLEOTIDE SEQUENCE [LARGE SCALE GENOMIC DNA]</scope>
    <source>
        <strain evidence="1 2">RF1110005</strain>
        <plasmid evidence="1 2">68K</plasmid>
    </source>
</reference>
<organism evidence="1 2">
    <name type="scientific">Fluviispira sanaruensis</name>
    <dbReference type="NCBI Taxonomy" id="2493639"/>
    <lineage>
        <taxon>Bacteria</taxon>
        <taxon>Pseudomonadati</taxon>
        <taxon>Bdellovibrionota</taxon>
        <taxon>Oligoflexia</taxon>
        <taxon>Silvanigrellales</taxon>
        <taxon>Silvanigrellaceae</taxon>
        <taxon>Fluviispira</taxon>
    </lineage>
</organism>
<accession>A0A4P2VMS8</accession>
<dbReference type="Proteomes" id="UP000291236">
    <property type="component" value="Plasmid 68K"/>
</dbReference>
<dbReference type="RefSeq" id="WP_130613285.1">
    <property type="nucleotide sequence ID" value="NZ_AP019370.1"/>
</dbReference>
<geneLocation type="plasmid" evidence="1 2">
    <name>68K</name>
</geneLocation>
<dbReference type="GeneID" id="39493297"/>
<sequence>MSKSIDEMIKDLIKKNYRFEPGYYDVLAAKELLMKNDSYSEDGFIKLTDNDYYEFAGIICRRSDYIISKSEKSSFYSALYAHIIEKRLDINEKEFEQIVFIFNSFRFIRAKDISLFLNEETYSIDLISEIFALSDKNRAILKDEACKVLEVVSVDSSKSRLSVLQYAKILSKLDYLSDAKIRFNLLKPLTM</sequence>
<gene>
    <name evidence="1" type="ORF">JCM31447_32000</name>
</gene>
<keyword evidence="1" id="KW-0614">Plasmid</keyword>